<comment type="caution">
    <text evidence="2">The sequence shown here is derived from an EMBL/GenBank/DDBJ whole genome shotgun (WGS) entry which is preliminary data.</text>
</comment>
<evidence type="ECO:0000313" key="3">
    <source>
        <dbReference type="EMBL" id="KAE9101547.1"/>
    </source>
</evidence>
<evidence type="ECO:0000313" key="6">
    <source>
        <dbReference type="EMBL" id="KAE9198892.1"/>
    </source>
</evidence>
<evidence type="ECO:0000313" key="2">
    <source>
        <dbReference type="EMBL" id="KAE9003067.1"/>
    </source>
</evidence>
<dbReference type="EMBL" id="QXGD01000806">
    <property type="protein sequence ID" value="KAE9223948.1"/>
    <property type="molecule type" value="Genomic_DNA"/>
</dbReference>
<keyword evidence="12" id="KW-1185">Reference proteome</keyword>
<dbReference type="Proteomes" id="UP000440732">
    <property type="component" value="Unassembled WGS sequence"/>
</dbReference>
<evidence type="ECO:0000313" key="18">
    <source>
        <dbReference type="Proteomes" id="UP000476176"/>
    </source>
</evidence>
<evidence type="ECO:0000313" key="7">
    <source>
        <dbReference type="EMBL" id="KAE9220185.1"/>
    </source>
</evidence>
<dbReference type="AlphaFoldDB" id="A0A6A3KBY8"/>
<dbReference type="OrthoDB" id="10268141at2759"/>
<evidence type="ECO:0000313" key="16">
    <source>
        <dbReference type="Proteomes" id="UP000441208"/>
    </source>
</evidence>
<evidence type="ECO:0000313" key="1">
    <source>
        <dbReference type="EMBL" id="KAE8934654.1"/>
    </source>
</evidence>
<evidence type="ECO:0000313" key="10">
    <source>
        <dbReference type="EMBL" id="KAE9333498.1"/>
    </source>
</evidence>
<dbReference type="EMBL" id="QXGB01001016">
    <property type="protein sequence ID" value="KAE9198892.1"/>
    <property type="molecule type" value="Genomic_DNA"/>
</dbReference>
<dbReference type="Proteomes" id="UP000433483">
    <property type="component" value="Unassembled WGS sequence"/>
</dbReference>
<dbReference type="EMBL" id="QXGF01000883">
    <property type="protein sequence ID" value="KAE8934654.1"/>
    <property type="molecule type" value="Genomic_DNA"/>
</dbReference>
<protein>
    <recommendedName>
        <fullName evidence="21">RxLR effector protein</fullName>
    </recommendedName>
</protein>
<dbReference type="EMBL" id="QXFW01000786">
    <property type="protein sequence ID" value="KAE9003067.1"/>
    <property type="molecule type" value="Genomic_DNA"/>
</dbReference>
<gene>
    <name evidence="9" type="ORF">PF001_g15455</name>
    <name evidence="8" type="ORF">PF002_g14835</name>
    <name evidence="7" type="ORF">PF004_g13405</name>
    <name evidence="6" type="ORF">PF005_g15963</name>
    <name evidence="5" type="ORF">PF006_g17553</name>
    <name evidence="4" type="ORF">PF007_g14075</name>
    <name evidence="10" type="ORF">PF008_g14419</name>
    <name evidence="1" type="ORF">PF009_g15372</name>
    <name evidence="3" type="ORF">PF010_g14412</name>
    <name evidence="2" type="ORF">PF011_g13050</name>
</gene>
<dbReference type="Proteomes" id="UP000460718">
    <property type="component" value="Unassembled WGS sequence"/>
</dbReference>
<evidence type="ECO:0000313" key="9">
    <source>
        <dbReference type="EMBL" id="KAE9299403.1"/>
    </source>
</evidence>
<evidence type="ECO:0000313" key="19">
    <source>
        <dbReference type="Proteomes" id="UP000486351"/>
    </source>
</evidence>
<name>A0A6A3KBY8_9STRA</name>
<dbReference type="Proteomes" id="UP000429523">
    <property type="component" value="Unassembled WGS sequence"/>
</dbReference>
<evidence type="ECO:0008006" key="21">
    <source>
        <dbReference type="Google" id="ProtNLM"/>
    </source>
</evidence>
<evidence type="ECO:0000313" key="20">
    <source>
        <dbReference type="Proteomes" id="UP000488956"/>
    </source>
</evidence>
<evidence type="ECO:0000313" key="15">
    <source>
        <dbReference type="Proteomes" id="UP000440732"/>
    </source>
</evidence>
<evidence type="ECO:0000313" key="5">
    <source>
        <dbReference type="EMBL" id="KAE9122889.1"/>
    </source>
</evidence>
<dbReference type="EMBL" id="QXGC01000810">
    <property type="protein sequence ID" value="KAE9220185.1"/>
    <property type="molecule type" value="Genomic_DNA"/>
</dbReference>
<evidence type="ECO:0000313" key="12">
    <source>
        <dbReference type="Proteomes" id="UP000433483"/>
    </source>
</evidence>
<accession>A0A6A3KBY8</accession>
<evidence type="ECO:0000313" key="13">
    <source>
        <dbReference type="Proteomes" id="UP000437068"/>
    </source>
</evidence>
<dbReference type="EMBL" id="QXFX01000890">
    <property type="protein sequence ID" value="KAE9101547.1"/>
    <property type="molecule type" value="Genomic_DNA"/>
</dbReference>
<dbReference type="Proteomes" id="UP000488956">
    <property type="component" value="Unassembled WGS sequence"/>
</dbReference>
<dbReference type="Proteomes" id="UP000441208">
    <property type="component" value="Unassembled WGS sequence"/>
</dbReference>
<dbReference type="EMBL" id="QXGA01001304">
    <property type="protein sequence ID" value="KAE9122889.1"/>
    <property type="molecule type" value="Genomic_DNA"/>
</dbReference>
<evidence type="ECO:0000313" key="4">
    <source>
        <dbReference type="EMBL" id="KAE9104387.1"/>
    </source>
</evidence>
<evidence type="ECO:0000313" key="14">
    <source>
        <dbReference type="Proteomes" id="UP000440367"/>
    </source>
</evidence>
<proteinExistence type="predicted"/>
<dbReference type="EMBL" id="QXFZ01000801">
    <property type="protein sequence ID" value="KAE9104387.1"/>
    <property type="molecule type" value="Genomic_DNA"/>
</dbReference>
<dbReference type="EMBL" id="QXGE01001007">
    <property type="protein sequence ID" value="KAE9299403.1"/>
    <property type="molecule type" value="Genomic_DNA"/>
</dbReference>
<organism evidence="2 17">
    <name type="scientific">Phytophthora fragariae</name>
    <dbReference type="NCBI Taxonomy" id="53985"/>
    <lineage>
        <taxon>Eukaryota</taxon>
        <taxon>Sar</taxon>
        <taxon>Stramenopiles</taxon>
        <taxon>Oomycota</taxon>
        <taxon>Peronosporomycetes</taxon>
        <taxon>Peronosporales</taxon>
        <taxon>Peronosporaceae</taxon>
        <taxon>Phytophthora</taxon>
    </lineage>
</organism>
<evidence type="ECO:0000313" key="8">
    <source>
        <dbReference type="EMBL" id="KAE9223948.1"/>
    </source>
</evidence>
<reference evidence="17 18" key="1">
    <citation type="submission" date="2018-09" db="EMBL/GenBank/DDBJ databases">
        <title>Genomic investigation of the strawberry pathogen Phytophthora fragariae indicates pathogenicity is determined by transcriptional variation in three key races.</title>
        <authorList>
            <person name="Adams T.M."/>
            <person name="Armitage A.D."/>
            <person name="Sobczyk M.K."/>
            <person name="Bates H.J."/>
            <person name="Dunwell J.M."/>
            <person name="Nellist C.F."/>
            <person name="Harrison R.J."/>
        </authorList>
    </citation>
    <scope>NUCLEOTIDE SEQUENCE [LARGE SCALE GENOMIC DNA]</scope>
    <source>
        <strain evidence="9 13">A4</strain>
        <strain evidence="8 14">BC-1</strain>
        <strain evidence="7 18">BC-23</strain>
        <strain evidence="6 12">NOV-27</strain>
        <strain evidence="5 15">NOV-5</strain>
        <strain evidence="4 16">NOV-71</strain>
        <strain evidence="10 19">NOV-77</strain>
        <strain evidence="1 11">NOV-9</strain>
        <strain evidence="3 20">ONT-3</strain>
        <strain evidence="2 17">SCRP245</strain>
    </source>
</reference>
<dbReference type="Proteomes" id="UP000437068">
    <property type="component" value="Unassembled WGS sequence"/>
</dbReference>
<dbReference type="EMBL" id="QXFY01000891">
    <property type="protein sequence ID" value="KAE9333498.1"/>
    <property type="molecule type" value="Genomic_DNA"/>
</dbReference>
<evidence type="ECO:0000313" key="11">
    <source>
        <dbReference type="Proteomes" id="UP000429523"/>
    </source>
</evidence>
<dbReference type="Proteomes" id="UP000440367">
    <property type="component" value="Unassembled WGS sequence"/>
</dbReference>
<evidence type="ECO:0000313" key="17">
    <source>
        <dbReference type="Proteomes" id="UP000460718"/>
    </source>
</evidence>
<sequence length="49" mass="6068">MIEGTKRIKRYQNWKAYGYNPAKIQNLNKLDGYDDLYQKYWICYYHRSG</sequence>
<dbReference type="Proteomes" id="UP000476176">
    <property type="component" value="Unassembled WGS sequence"/>
</dbReference>
<dbReference type="Proteomes" id="UP000486351">
    <property type="component" value="Unassembled WGS sequence"/>
</dbReference>